<evidence type="ECO:0000313" key="1">
    <source>
        <dbReference type="EMBL" id="GAF73007.1"/>
    </source>
</evidence>
<accession>X0SAS0</accession>
<comment type="caution">
    <text evidence="1">The sequence shown here is derived from an EMBL/GenBank/DDBJ whole genome shotgun (WGS) entry which is preliminary data.</text>
</comment>
<gene>
    <name evidence="1" type="ORF">S01H1_13080</name>
</gene>
<proteinExistence type="predicted"/>
<protein>
    <submittedName>
        <fullName evidence="1">Uncharacterized protein</fullName>
    </submittedName>
</protein>
<dbReference type="AlphaFoldDB" id="X0SAS0"/>
<name>X0SAS0_9ZZZZ</name>
<organism evidence="1">
    <name type="scientific">marine sediment metagenome</name>
    <dbReference type="NCBI Taxonomy" id="412755"/>
    <lineage>
        <taxon>unclassified sequences</taxon>
        <taxon>metagenomes</taxon>
        <taxon>ecological metagenomes</taxon>
    </lineage>
</organism>
<sequence>MASNNPQTGLRVGLIKGAEFFVSKMGQKIDSEKSLSSKIKEAISTGSPVVESNGGHIDITIDSSKDGPAPMAAAFEYGSGIHGEEGEKYKITHKTAGKALQIPRGRWEKFNPPPDQDPLYFMGVMHPGVKAVPYIRPTIVDNKKEIAKIIGREFVASISLGGKVTIIE</sequence>
<dbReference type="EMBL" id="BARS01006742">
    <property type="protein sequence ID" value="GAF73007.1"/>
    <property type="molecule type" value="Genomic_DNA"/>
</dbReference>
<reference evidence="1" key="1">
    <citation type="journal article" date="2014" name="Front. Microbiol.">
        <title>High frequency of phylogenetically diverse reductive dehalogenase-homologous genes in deep subseafloor sedimentary metagenomes.</title>
        <authorList>
            <person name="Kawai M."/>
            <person name="Futagami T."/>
            <person name="Toyoda A."/>
            <person name="Takaki Y."/>
            <person name="Nishi S."/>
            <person name="Hori S."/>
            <person name="Arai W."/>
            <person name="Tsubouchi T."/>
            <person name="Morono Y."/>
            <person name="Uchiyama I."/>
            <person name="Ito T."/>
            <person name="Fujiyama A."/>
            <person name="Inagaki F."/>
            <person name="Takami H."/>
        </authorList>
    </citation>
    <scope>NUCLEOTIDE SEQUENCE</scope>
    <source>
        <strain evidence="1">Expedition CK06-06</strain>
    </source>
</reference>